<feature type="compositionally biased region" description="Low complexity" evidence="1">
    <location>
        <begin position="241"/>
        <end position="260"/>
    </location>
</feature>
<proteinExistence type="predicted"/>
<sequence>MTDIHKINGSPTHFQPTIGSKRSNSPLSSPRLRVEPTSEWSNPTMSTPESSEKTQPSAITPGLDIPGGYPYSPSTSEPGPSFEEIKGTAKEYFSAAGQYVPSQEDVKRVAQNAGSTVRGYIPNGVASYLGPSTTQEPVTASPIDESETTPTAAGTFVLINRGNNNAGAVTRGDHDVQHESGDKPGKTGKPHTLEAASTTLGNSQADSNASLKTQPGSLVATERRMNIANGASTPFSYQATVGSGVHGPSSSPQVGSVPAPARGNQSNVSREVKEGIVAAREEATRTRDAAPAPKAGISSDSSLDPATKTTLVQKQNTARTKEKYTEGAVDRSEGEEKKVESVEQREAADSKQDNPVEVGQMKNDTVDTNARTHPLGKEGTNWKGVPLEEGYQAALDRDEDKGLTIGEPKGSTDSGMKTGKARKEAIKDSGMKPNMDKVDSNTATTGHDVGVSPESPLAQSRFTEPTTSQIEQMSEQEHDKNNGQPRSPVSQNGVHGSSITKPDAVEEAARGDKKADSRGQNGLHGRKKGRFLDKIKGWSKRLSQDRKAHN</sequence>
<feature type="region of interest" description="Disordered" evidence="1">
    <location>
        <begin position="163"/>
        <end position="219"/>
    </location>
</feature>
<gene>
    <name evidence="2" type="ORF">D9756_007808</name>
</gene>
<feature type="compositionally biased region" description="Polar residues" evidence="1">
    <location>
        <begin position="195"/>
        <end position="216"/>
    </location>
</feature>
<dbReference type="AlphaFoldDB" id="A0A8H5D537"/>
<feature type="compositionally biased region" description="Basic and acidic residues" evidence="1">
    <location>
        <begin position="171"/>
        <end position="185"/>
    </location>
</feature>
<feature type="compositionally biased region" description="Basic and acidic residues" evidence="1">
    <location>
        <begin position="319"/>
        <end position="354"/>
    </location>
</feature>
<feature type="region of interest" description="Disordered" evidence="1">
    <location>
        <begin position="239"/>
        <end position="550"/>
    </location>
</feature>
<dbReference type="OrthoDB" id="3065427at2759"/>
<protein>
    <submittedName>
        <fullName evidence="2">Uncharacterized protein</fullName>
    </submittedName>
</protein>
<name>A0A8H5D537_9AGAR</name>
<accession>A0A8H5D537</accession>
<organism evidence="2 3">
    <name type="scientific">Leucocoprinus leucothites</name>
    <dbReference type="NCBI Taxonomy" id="201217"/>
    <lineage>
        <taxon>Eukaryota</taxon>
        <taxon>Fungi</taxon>
        <taxon>Dikarya</taxon>
        <taxon>Basidiomycota</taxon>
        <taxon>Agaricomycotina</taxon>
        <taxon>Agaricomycetes</taxon>
        <taxon>Agaricomycetidae</taxon>
        <taxon>Agaricales</taxon>
        <taxon>Agaricineae</taxon>
        <taxon>Agaricaceae</taxon>
        <taxon>Leucocoprinus</taxon>
    </lineage>
</organism>
<evidence type="ECO:0000256" key="1">
    <source>
        <dbReference type="SAM" id="MobiDB-lite"/>
    </source>
</evidence>
<feature type="compositionally biased region" description="Polar residues" evidence="1">
    <location>
        <begin position="38"/>
        <end position="58"/>
    </location>
</feature>
<feature type="compositionally biased region" description="Polar residues" evidence="1">
    <location>
        <begin position="457"/>
        <end position="473"/>
    </location>
</feature>
<feature type="compositionally biased region" description="Polar residues" evidence="1">
    <location>
        <begin position="9"/>
        <end position="18"/>
    </location>
</feature>
<feature type="compositionally biased region" description="Low complexity" evidence="1">
    <location>
        <begin position="20"/>
        <end position="31"/>
    </location>
</feature>
<feature type="compositionally biased region" description="Polar residues" evidence="1">
    <location>
        <begin position="482"/>
        <end position="500"/>
    </location>
</feature>
<dbReference type="Proteomes" id="UP000559027">
    <property type="component" value="Unassembled WGS sequence"/>
</dbReference>
<feature type="region of interest" description="Disordered" evidence="1">
    <location>
        <begin position="131"/>
        <end position="150"/>
    </location>
</feature>
<dbReference type="EMBL" id="JAACJO010000010">
    <property type="protein sequence ID" value="KAF5353358.1"/>
    <property type="molecule type" value="Genomic_DNA"/>
</dbReference>
<reference evidence="2 3" key="1">
    <citation type="journal article" date="2020" name="ISME J.">
        <title>Uncovering the hidden diversity of litter-decomposition mechanisms in mushroom-forming fungi.</title>
        <authorList>
            <person name="Floudas D."/>
            <person name="Bentzer J."/>
            <person name="Ahren D."/>
            <person name="Johansson T."/>
            <person name="Persson P."/>
            <person name="Tunlid A."/>
        </authorList>
    </citation>
    <scope>NUCLEOTIDE SEQUENCE [LARGE SCALE GENOMIC DNA]</scope>
    <source>
        <strain evidence="2 3">CBS 146.42</strain>
    </source>
</reference>
<feature type="compositionally biased region" description="Basic and acidic residues" evidence="1">
    <location>
        <begin position="270"/>
        <end position="288"/>
    </location>
</feature>
<feature type="compositionally biased region" description="Basic and acidic residues" evidence="1">
    <location>
        <begin position="421"/>
        <end position="439"/>
    </location>
</feature>
<keyword evidence="3" id="KW-1185">Reference proteome</keyword>
<feature type="compositionally biased region" description="Polar residues" evidence="1">
    <location>
        <begin position="298"/>
        <end position="318"/>
    </location>
</feature>
<feature type="compositionally biased region" description="Basic and acidic residues" evidence="1">
    <location>
        <begin position="503"/>
        <end position="517"/>
    </location>
</feature>
<feature type="region of interest" description="Disordered" evidence="1">
    <location>
        <begin position="1"/>
        <end position="82"/>
    </location>
</feature>
<evidence type="ECO:0000313" key="2">
    <source>
        <dbReference type="EMBL" id="KAF5353358.1"/>
    </source>
</evidence>
<feature type="compositionally biased region" description="Polar residues" evidence="1">
    <location>
        <begin position="362"/>
        <end position="371"/>
    </location>
</feature>
<comment type="caution">
    <text evidence="2">The sequence shown here is derived from an EMBL/GenBank/DDBJ whole genome shotgun (WGS) entry which is preliminary data.</text>
</comment>
<evidence type="ECO:0000313" key="3">
    <source>
        <dbReference type="Proteomes" id="UP000559027"/>
    </source>
</evidence>
<feature type="compositionally biased region" description="Basic and acidic residues" evidence="1">
    <location>
        <begin position="530"/>
        <end position="550"/>
    </location>
</feature>